<dbReference type="AlphaFoldDB" id="A0A0C9TUM6"/>
<keyword evidence="2" id="KW-1185">Reference proteome</keyword>
<dbReference type="EMBL" id="KN837410">
    <property type="protein sequence ID" value="KIJ25539.1"/>
    <property type="molecule type" value="Genomic_DNA"/>
</dbReference>
<name>A0A0C9TUM6_SPHS4</name>
<dbReference type="InterPro" id="IPR036213">
    <property type="entry name" value="Calpain_III_sf"/>
</dbReference>
<reference evidence="1 2" key="1">
    <citation type="submission" date="2014-06" db="EMBL/GenBank/DDBJ databases">
        <title>Evolutionary Origins and Diversification of the Mycorrhizal Mutualists.</title>
        <authorList>
            <consortium name="DOE Joint Genome Institute"/>
            <consortium name="Mycorrhizal Genomics Consortium"/>
            <person name="Kohler A."/>
            <person name="Kuo A."/>
            <person name="Nagy L.G."/>
            <person name="Floudas D."/>
            <person name="Copeland A."/>
            <person name="Barry K.W."/>
            <person name="Cichocki N."/>
            <person name="Veneault-Fourrey C."/>
            <person name="LaButti K."/>
            <person name="Lindquist E.A."/>
            <person name="Lipzen A."/>
            <person name="Lundell T."/>
            <person name="Morin E."/>
            <person name="Murat C."/>
            <person name="Riley R."/>
            <person name="Ohm R."/>
            <person name="Sun H."/>
            <person name="Tunlid A."/>
            <person name="Henrissat B."/>
            <person name="Grigoriev I.V."/>
            <person name="Hibbett D.S."/>
            <person name="Martin F."/>
        </authorList>
    </citation>
    <scope>NUCLEOTIDE SEQUENCE [LARGE SCALE GENOMIC DNA]</scope>
    <source>
        <strain evidence="1 2">SS14</strain>
    </source>
</reference>
<dbReference type="OrthoDB" id="167576at2759"/>
<evidence type="ECO:0000313" key="2">
    <source>
        <dbReference type="Proteomes" id="UP000054279"/>
    </source>
</evidence>
<protein>
    <submittedName>
        <fullName evidence="1">Uncharacterized protein</fullName>
    </submittedName>
</protein>
<gene>
    <name evidence="1" type="ORF">M422DRAFT_273504</name>
</gene>
<dbReference type="SUPFAM" id="SSF49758">
    <property type="entry name" value="Calpain large subunit, middle domain (domain III)"/>
    <property type="match status" value="1"/>
</dbReference>
<evidence type="ECO:0000313" key="1">
    <source>
        <dbReference type="EMBL" id="KIJ25539.1"/>
    </source>
</evidence>
<dbReference type="Gene3D" id="2.60.120.380">
    <property type="match status" value="1"/>
</dbReference>
<organism evidence="1 2">
    <name type="scientific">Sphaerobolus stellatus (strain SS14)</name>
    <dbReference type="NCBI Taxonomy" id="990650"/>
    <lineage>
        <taxon>Eukaryota</taxon>
        <taxon>Fungi</taxon>
        <taxon>Dikarya</taxon>
        <taxon>Basidiomycota</taxon>
        <taxon>Agaricomycotina</taxon>
        <taxon>Agaricomycetes</taxon>
        <taxon>Phallomycetidae</taxon>
        <taxon>Geastrales</taxon>
        <taxon>Sphaerobolaceae</taxon>
        <taxon>Sphaerobolus</taxon>
    </lineage>
</organism>
<sequence length="257" mass="29007">MFIWFGGCLKSHKEQLQSRRRNCQIWVLLTPHIIEKQEDSTFISLNTVAHEDEQPSQLPEQPVLHGTYTDSFHVIKCFTAKSSDDHRLSLQPYLRREPHLPHIHEQPTVSAYLTTGPGSDPKTRVPFCFTAKGPKDLPLNAKIVWSTRVRTFIFGVLGFLLTLVMTFRLVEGDVLADTRVYSYGIAYGEPGQYTLIVSAFEPRQIGTYELSFKSLRAFDIEPLPTEGAGMYPKTILGTWKQDTAAGAASFGKYLNNP</sequence>
<dbReference type="Proteomes" id="UP000054279">
    <property type="component" value="Unassembled WGS sequence"/>
</dbReference>
<accession>A0A0C9TUM6</accession>
<dbReference type="HOGENOM" id="CLU_1082466_0_0_1"/>
<proteinExistence type="predicted"/>